<dbReference type="PATRIC" id="fig|1618488.3.peg.7"/>
<organism evidence="3 4">
    <name type="scientific">Candidatus Shapirobacteria bacterium GW2011_GWE1_38_10</name>
    <dbReference type="NCBI Taxonomy" id="1618488"/>
    <lineage>
        <taxon>Bacteria</taxon>
        <taxon>Candidatus Shapironibacteriota</taxon>
    </lineage>
</organism>
<feature type="domain" description="SUF system FeS cluster assembly SufBD core" evidence="2">
    <location>
        <begin position="13"/>
        <end position="139"/>
    </location>
</feature>
<dbReference type="AlphaFoldDB" id="A0A0G0I665"/>
<dbReference type="SUPFAM" id="SSF101960">
    <property type="entry name" value="Stabilizer of iron transporter SufD"/>
    <property type="match status" value="1"/>
</dbReference>
<comment type="similarity">
    <text evidence="1">Belongs to the iron-sulfur cluster assembly SufBD family.</text>
</comment>
<accession>A0A0G0I665</accession>
<comment type="caution">
    <text evidence="3">The sequence shown here is derived from an EMBL/GenBank/DDBJ whole genome shotgun (WGS) entry which is preliminary data.</text>
</comment>
<evidence type="ECO:0000256" key="1">
    <source>
        <dbReference type="ARBA" id="ARBA00043967"/>
    </source>
</evidence>
<name>A0A0G0I665_9BACT</name>
<dbReference type="InterPro" id="IPR037284">
    <property type="entry name" value="SUF_FeS_clus_asmbl_SufBD_sf"/>
</dbReference>
<protein>
    <recommendedName>
        <fullName evidence="2">SUF system FeS cluster assembly SufBD core domain-containing protein</fullName>
    </recommendedName>
</protein>
<dbReference type="InterPro" id="IPR055346">
    <property type="entry name" value="Fe-S_cluster_assembly_SufBD"/>
</dbReference>
<reference evidence="3 4" key="1">
    <citation type="journal article" date="2015" name="Nature">
        <title>rRNA introns, odd ribosomes, and small enigmatic genomes across a large radiation of phyla.</title>
        <authorList>
            <person name="Brown C.T."/>
            <person name="Hug L.A."/>
            <person name="Thomas B.C."/>
            <person name="Sharon I."/>
            <person name="Castelle C.J."/>
            <person name="Singh A."/>
            <person name="Wilkins M.J."/>
            <person name="Williams K.H."/>
            <person name="Banfield J.F."/>
        </authorList>
    </citation>
    <scope>NUCLEOTIDE SEQUENCE [LARGE SCALE GENOMIC DNA]</scope>
</reference>
<dbReference type="GO" id="GO:0016226">
    <property type="term" value="P:iron-sulfur cluster assembly"/>
    <property type="evidence" value="ECO:0007669"/>
    <property type="project" value="InterPro"/>
</dbReference>
<evidence type="ECO:0000313" key="4">
    <source>
        <dbReference type="Proteomes" id="UP000034231"/>
    </source>
</evidence>
<dbReference type="PANTHER" id="PTHR30508:SF1">
    <property type="entry name" value="UPF0051 PROTEIN ABCI8, CHLOROPLASTIC-RELATED"/>
    <property type="match status" value="1"/>
</dbReference>
<dbReference type="InterPro" id="IPR000825">
    <property type="entry name" value="SUF_FeS_clus_asmbl_SufBD_core"/>
</dbReference>
<gene>
    <name evidence="3" type="ORF">US68_C0001G0007</name>
</gene>
<sequence length="142" mass="15728">MRYFDVLDRMGQSKDIKKFLVVKSGESIDIETVMQFKAPKTRGNTLIKAVVMPGGKLNLKGVIKIDKGAELVEAFLRQSVLLIGENSMATAIPELEIESNEVRASHAAAIGRVDEEQLFYLMSRGLSQDEAVKSIIKAFLNE</sequence>
<proteinExistence type="inferred from homology"/>
<evidence type="ECO:0000259" key="2">
    <source>
        <dbReference type="Pfam" id="PF01458"/>
    </source>
</evidence>
<dbReference type="Pfam" id="PF01458">
    <property type="entry name" value="SUFBD_core"/>
    <property type="match status" value="1"/>
</dbReference>
<evidence type="ECO:0000313" key="3">
    <source>
        <dbReference type="EMBL" id="KKQ50808.1"/>
    </source>
</evidence>
<dbReference type="Proteomes" id="UP000034231">
    <property type="component" value="Unassembled WGS sequence"/>
</dbReference>
<dbReference type="PANTHER" id="PTHR30508">
    <property type="entry name" value="FES CLUSTER ASSEMBLY PROTEIN SUF"/>
    <property type="match status" value="1"/>
</dbReference>
<dbReference type="EMBL" id="LBTX01000001">
    <property type="protein sequence ID" value="KKQ50808.1"/>
    <property type="molecule type" value="Genomic_DNA"/>
</dbReference>